<feature type="repeat" description="ANK" evidence="3">
    <location>
        <begin position="236"/>
        <end position="277"/>
    </location>
</feature>
<dbReference type="PROSITE" id="PS50088">
    <property type="entry name" value="ANK_REPEAT"/>
    <property type="match status" value="2"/>
</dbReference>
<reference evidence="5" key="1">
    <citation type="submission" date="2021-01" db="EMBL/GenBank/DDBJ databases">
        <authorList>
            <person name="Corre E."/>
            <person name="Pelletier E."/>
            <person name="Niang G."/>
            <person name="Scheremetjew M."/>
            <person name="Finn R."/>
            <person name="Kale V."/>
            <person name="Holt S."/>
            <person name="Cochrane G."/>
            <person name="Meng A."/>
            <person name="Brown T."/>
            <person name="Cohen L."/>
        </authorList>
    </citation>
    <scope>NUCLEOTIDE SEQUENCE</scope>
    <source>
        <strain evidence="5">CCMP1756</strain>
    </source>
</reference>
<feature type="compositionally biased region" description="Basic and acidic residues" evidence="4">
    <location>
        <begin position="380"/>
        <end position="394"/>
    </location>
</feature>
<dbReference type="OrthoDB" id="188462at2759"/>
<dbReference type="InterPro" id="IPR036770">
    <property type="entry name" value="Ankyrin_rpt-contain_sf"/>
</dbReference>
<dbReference type="Pfam" id="PF13637">
    <property type="entry name" value="Ank_4"/>
    <property type="match status" value="1"/>
</dbReference>
<evidence type="ECO:0000313" key="7">
    <source>
        <dbReference type="Proteomes" id="UP000789595"/>
    </source>
</evidence>
<dbReference type="Proteomes" id="UP000789595">
    <property type="component" value="Unassembled WGS sequence"/>
</dbReference>
<dbReference type="EMBL" id="HBIW01000730">
    <property type="protein sequence ID" value="CAE0685184.1"/>
    <property type="molecule type" value="Transcribed_RNA"/>
</dbReference>
<evidence type="ECO:0000313" key="5">
    <source>
        <dbReference type="EMBL" id="CAE0685184.1"/>
    </source>
</evidence>
<keyword evidence="2 3" id="KW-0040">ANK repeat</keyword>
<dbReference type="Gene3D" id="1.25.40.20">
    <property type="entry name" value="Ankyrin repeat-containing domain"/>
    <property type="match status" value="1"/>
</dbReference>
<proteinExistence type="predicted"/>
<evidence type="ECO:0000256" key="4">
    <source>
        <dbReference type="SAM" id="MobiDB-lite"/>
    </source>
</evidence>
<evidence type="ECO:0000256" key="3">
    <source>
        <dbReference type="PROSITE-ProRule" id="PRU00023"/>
    </source>
</evidence>
<keyword evidence="1" id="KW-0677">Repeat</keyword>
<sequence>MMGGMGDAAAIASALAKTKRRGHAAAEAARAPAPPPINFDAHLDDGPVAGKAYPSGEWYPRRKPGPHPYDCVPPGARRPVVFPHGESSVLAFMRSRNPNFDGKPMDIMDGFQQTHKRTRPLGQGDFLKVPKPYRLAWQSITPDSTQGKKMRNLQKALAKHQQGDSEDLDKYCWKDIRQVLEAGDVKSSERPQTTHDPTHTPLHKACWRGDIDIVRKLVTGCHASMRAKLVTASNKIGATPLHLCCDGSRPFFAGATGRCDIARLCLANGADVNARDERGCTPLHKACYQGDALLCKVLLEHGADENVVDANQRVPTSESEGKTQRPHALEVAAAIDSVIGPERALVRARKCAASAYVRQVVHDAVKRARPPLPFAHQLYREKKFPRANSRDPSRAKMMAKKSRYQVKKGTDRQKKKVSSF</sequence>
<accession>A0A7S4E200</accession>
<evidence type="ECO:0000256" key="2">
    <source>
        <dbReference type="ARBA" id="ARBA00023043"/>
    </source>
</evidence>
<dbReference type="SMART" id="SM00248">
    <property type="entry name" value="ANK"/>
    <property type="match status" value="3"/>
</dbReference>
<gene>
    <name evidence="5" type="ORF">PCAL00307_LOCUS618</name>
    <name evidence="6" type="ORF">PECAL_4P23140</name>
</gene>
<evidence type="ECO:0000256" key="1">
    <source>
        <dbReference type="ARBA" id="ARBA00022737"/>
    </source>
</evidence>
<dbReference type="InterPro" id="IPR002110">
    <property type="entry name" value="Ankyrin_rpt"/>
</dbReference>
<dbReference type="SUPFAM" id="SSF48403">
    <property type="entry name" value="Ankyrin repeat"/>
    <property type="match status" value="1"/>
</dbReference>
<dbReference type="Pfam" id="PF00023">
    <property type="entry name" value="Ank"/>
    <property type="match status" value="1"/>
</dbReference>
<dbReference type="PANTHER" id="PTHR24171:SF9">
    <property type="entry name" value="ANKYRIN REPEAT DOMAIN-CONTAINING PROTEIN 39"/>
    <property type="match status" value="1"/>
</dbReference>
<feature type="compositionally biased region" description="Basic residues" evidence="4">
    <location>
        <begin position="397"/>
        <end position="406"/>
    </location>
</feature>
<feature type="repeat" description="ANK" evidence="3">
    <location>
        <begin position="278"/>
        <end position="310"/>
    </location>
</feature>
<evidence type="ECO:0000313" key="6">
    <source>
        <dbReference type="EMBL" id="CAH0374999.1"/>
    </source>
</evidence>
<feature type="region of interest" description="Disordered" evidence="4">
    <location>
        <begin position="380"/>
        <end position="420"/>
    </location>
</feature>
<organism evidence="5">
    <name type="scientific">Pelagomonas calceolata</name>
    <dbReference type="NCBI Taxonomy" id="35677"/>
    <lineage>
        <taxon>Eukaryota</taxon>
        <taxon>Sar</taxon>
        <taxon>Stramenopiles</taxon>
        <taxon>Ochrophyta</taxon>
        <taxon>Pelagophyceae</taxon>
        <taxon>Pelagomonadales</taxon>
        <taxon>Pelagomonadaceae</taxon>
        <taxon>Pelagomonas</taxon>
    </lineage>
</organism>
<dbReference type="EMBL" id="CAKKNE010000004">
    <property type="protein sequence ID" value="CAH0374999.1"/>
    <property type="molecule type" value="Genomic_DNA"/>
</dbReference>
<dbReference type="AlphaFoldDB" id="A0A7S4E200"/>
<keyword evidence="7" id="KW-1185">Reference proteome</keyword>
<reference evidence="6" key="2">
    <citation type="submission" date="2021-11" db="EMBL/GenBank/DDBJ databases">
        <authorList>
            <consortium name="Genoscope - CEA"/>
            <person name="William W."/>
        </authorList>
    </citation>
    <scope>NUCLEOTIDE SEQUENCE</scope>
</reference>
<dbReference type="PROSITE" id="PS50297">
    <property type="entry name" value="ANK_REP_REGION"/>
    <property type="match status" value="1"/>
</dbReference>
<name>A0A7S4E200_9STRA</name>
<protein>
    <submittedName>
        <fullName evidence="5">Uncharacterized protein</fullName>
    </submittedName>
</protein>
<dbReference type="PANTHER" id="PTHR24171">
    <property type="entry name" value="ANKYRIN REPEAT DOMAIN-CONTAINING PROTEIN 39-RELATED"/>
    <property type="match status" value="1"/>
</dbReference>